<dbReference type="AlphaFoldDB" id="A0A6A6QP11"/>
<evidence type="ECO:0000313" key="2">
    <source>
        <dbReference type="Proteomes" id="UP000799750"/>
    </source>
</evidence>
<organism evidence="1 2">
    <name type="scientific">Lophium mytilinum</name>
    <dbReference type="NCBI Taxonomy" id="390894"/>
    <lineage>
        <taxon>Eukaryota</taxon>
        <taxon>Fungi</taxon>
        <taxon>Dikarya</taxon>
        <taxon>Ascomycota</taxon>
        <taxon>Pezizomycotina</taxon>
        <taxon>Dothideomycetes</taxon>
        <taxon>Pleosporomycetidae</taxon>
        <taxon>Mytilinidiales</taxon>
        <taxon>Mytilinidiaceae</taxon>
        <taxon>Lophium</taxon>
    </lineage>
</organism>
<evidence type="ECO:0000313" key="1">
    <source>
        <dbReference type="EMBL" id="KAF2493856.1"/>
    </source>
</evidence>
<dbReference type="EMBL" id="MU004191">
    <property type="protein sequence ID" value="KAF2493856.1"/>
    <property type="molecule type" value="Genomic_DNA"/>
</dbReference>
<sequence>MSPERGQRGRIAPRSIVVTSSQPAHTCLTDSSALIALPLLPLVVLLERDQCEAFAPPFLPPQRLVSRCNTSGWPQEARGIPDRPMARGDDARLVAGGSWQSASLGHWHDRGHLHGLRPPQRRTSGKDTLGVPIEFAVTLHRRKAGTRQPSTRPAMAGMAVLCAAKPVISVAS</sequence>
<accession>A0A6A6QP11</accession>
<keyword evidence="2" id="KW-1185">Reference proteome</keyword>
<reference evidence="1" key="1">
    <citation type="journal article" date="2020" name="Stud. Mycol.">
        <title>101 Dothideomycetes genomes: a test case for predicting lifestyles and emergence of pathogens.</title>
        <authorList>
            <person name="Haridas S."/>
            <person name="Albert R."/>
            <person name="Binder M."/>
            <person name="Bloem J."/>
            <person name="Labutti K."/>
            <person name="Salamov A."/>
            <person name="Andreopoulos B."/>
            <person name="Baker S."/>
            <person name="Barry K."/>
            <person name="Bills G."/>
            <person name="Bluhm B."/>
            <person name="Cannon C."/>
            <person name="Castanera R."/>
            <person name="Culley D."/>
            <person name="Daum C."/>
            <person name="Ezra D."/>
            <person name="Gonzalez J."/>
            <person name="Henrissat B."/>
            <person name="Kuo A."/>
            <person name="Liang C."/>
            <person name="Lipzen A."/>
            <person name="Lutzoni F."/>
            <person name="Magnuson J."/>
            <person name="Mondo S."/>
            <person name="Nolan M."/>
            <person name="Ohm R."/>
            <person name="Pangilinan J."/>
            <person name="Park H.-J."/>
            <person name="Ramirez L."/>
            <person name="Alfaro M."/>
            <person name="Sun H."/>
            <person name="Tritt A."/>
            <person name="Yoshinaga Y."/>
            <person name="Zwiers L.-H."/>
            <person name="Turgeon B."/>
            <person name="Goodwin S."/>
            <person name="Spatafora J."/>
            <person name="Crous P."/>
            <person name="Grigoriev I."/>
        </authorList>
    </citation>
    <scope>NUCLEOTIDE SEQUENCE</scope>
    <source>
        <strain evidence="1">CBS 269.34</strain>
    </source>
</reference>
<proteinExistence type="predicted"/>
<protein>
    <submittedName>
        <fullName evidence="1">Uncharacterized protein</fullName>
    </submittedName>
</protein>
<name>A0A6A6QP11_9PEZI</name>
<gene>
    <name evidence="1" type="ORF">BU16DRAFT_562818</name>
</gene>
<dbReference type="Proteomes" id="UP000799750">
    <property type="component" value="Unassembled WGS sequence"/>
</dbReference>